<sequence>MHLSISAILTITGLVSAAAVDTSIAPRGNLLNLNTTGADLGGSYCIGLGEQFIIYTETWGSSDKGCGGGVLDNLRGQCCTNVVNWGCDRAGPSNNGARMSFALDCNYLDHCVEDAIWLASPPDRRETGVNCRPPKSL</sequence>
<dbReference type="Proteomes" id="UP001642482">
    <property type="component" value="Unassembled WGS sequence"/>
</dbReference>
<proteinExistence type="predicted"/>
<comment type="caution">
    <text evidence="2">The sequence shown here is derived from an EMBL/GenBank/DDBJ whole genome shotgun (WGS) entry which is preliminary data.</text>
</comment>
<accession>A0ABP0CKH5</accession>
<dbReference type="EMBL" id="CAWUHD010000112">
    <property type="protein sequence ID" value="CAK7232463.1"/>
    <property type="molecule type" value="Genomic_DNA"/>
</dbReference>
<protein>
    <submittedName>
        <fullName evidence="2">Uncharacterized protein</fullName>
    </submittedName>
</protein>
<feature type="chain" id="PRO_5046413804" evidence="1">
    <location>
        <begin position="18"/>
        <end position="137"/>
    </location>
</feature>
<evidence type="ECO:0000256" key="1">
    <source>
        <dbReference type="SAM" id="SignalP"/>
    </source>
</evidence>
<gene>
    <name evidence="2" type="ORF">SEUCBS140593_008268</name>
</gene>
<organism evidence="2 3">
    <name type="scientific">Sporothrix eucalyptigena</name>
    <dbReference type="NCBI Taxonomy" id="1812306"/>
    <lineage>
        <taxon>Eukaryota</taxon>
        <taxon>Fungi</taxon>
        <taxon>Dikarya</taxon>
        <taxon>Ascomycota</taxon>
        <taxon>Pezizomycotina</taxon>
        <taxon>Sordariomycetes</taxon>
        <taxon>Sordariomycetidae</taxon>
        <taxon>Ophiostomatales</taxon>
        <taxon>Ophiostomataceae</taxon>
        <taxon>Sporothrix</taxon>
    </lineage>
</organism>
<keyword evidence="1" id="KW-0732">Signal</keyword>
<feature type="signal peptide" evidence="1">
    <location>
        <begin position="1"/>
        <end position="17"/>
    </location>
</feature>
<evidence type="ECO:0000313" key="3">
    <source>
        <dbReference type="Proteomes" id="UP001642482"/>
    </source>
</evidence>
<evidence type="ECO:0000313" key="2">
    <source>
        <dbReference type="EMBL" id="CAK7232463.1"/>
    </source>
</evidence>
<reference evidence="2 3" key="1">
    <citation type="submission" date="2024-01" db="EMBL/GenBank/DDBJ databases">
        <authorList>
            <person name="Allen C."/>
            <person name="Tagirdzhanova G."/>
        </authorList>
    </citation>
    <scope>NUCLEOTIDE SEQUENCE [LARGE SCALE GENOMIC DNA]</scope>
</reference>
<keyword evidence="3" id="KW-1185">Reference proteome</keyword>
<name>A0ABP0CKH5_9PEZI</name>